<comment type="caution">
    <text evidence="2">The sequence shown here is derived from an EMBL/GenBank/DDBJ whole genome shotgun (WGS) entry which is preliminary data.</text>
</comment>
<name>A0AAW1LT57_POPJA</name>
<feature type="region of interest" description="Disordered" evidence="1">
    <location>
        <begin position="47"/>
        <end position="66"/>
    </location>
</feature>
<evidence type="ECO:0000313" key="3">
    <source>
        <dbReference type="Proteomes" id="UP001458880"/>
    </source>
</evidence>
<protein>
    <submittedName>
        <fullName evidence="2">Uncharacterized protein</fullName>
    </submittedName>
</protein>
<keyword evidence="3" id="KW-1185">Reference proteome</keyword>
<accession>A0AAW1LT57</accession>
<dbReference type="Proteomes" id="UP001458880">
    <property type="component" value="Unassembled WGS sequence"/>
</dbReference>
<feature type="region of interest" description="Disordered" evidence="1">
    <location>
        <begin position="71"/>
        <end position="94"/>
    </location>
</feature>
<reference evidence="2 3" key="1">
    <citation type="journal article" date="2024" name="BMC Genomics">
        <title>De novo assembly and annotation of Popillia japonica's genome with initial clues to its potential as an invasive pest.</title>
        <authorList>
            <person name="Cucini C."/>
            <person name="Boschi S."/>
            <person name="Funari R."/>
            <person name="Cardaioli E."/>
            <person name="Iannotti N."/>
            <person name="Marturano G."/>
            <person name="Paoli F."/>
            <person name="Bruttini M."/>
            <person name="Carapelli A."/>
            <person name="Frati F."/>
            <person name="Nardi F."/>
        </authorList>
    </citation>
    <scope>NUCLEOTIDE SEQUENCE [LARGE SCALE GENOMIC DNA]</scope>
    <source>
        <strain evidence="2">DMR45628</strain>
    </source>
</reference>
<evidence type="ECO:0000313" key="2">
    <source>
        <dbReference type="EMBL" id="KAK9736987.1"/>
    </source>
</evidence>
<sequence>MTPFGLLFNHEHRSIDGDIIQGDILTGHLQEDVNERRQKAIMRIGDDQAKQRKRYNKKRAEAKDYQPGDLVLVRREAPSTGEQRKRYNKKRAEAKDYQPGDLVLVRREAPSTGESRKLQEKYKGPYVIVEKLPHDRYRIEDMPESRKLQEKYKGPYVILEKLPHDRYRIEDMPDTQRSQKF</sequence>
<proteinExistence type="predicted"/>
<evidence type="ECO:0000256" key="1">
    <source>
        <dbReference type="SAM" id="MobiDB-lite"/>
    </source>
</evidence>
<dbReference type="AlphaFoldDB" id="A0AAW1LT57"/>
<gene>
    <name evidence="2" type="ORF">QE152_g11081</name>
</gene>
<organism evidence="2 3">
    <name type="scientific">Popillia japonica</name>
    <name type="common">Japanese beetle</name>
    <dbReference type="NCBI Taxonomy" id="7064"/>
    <lineage>
        <taxon>Eukaryota</taxon>
        <taxon>Metazoa</taxon>
        <taxon>Ecdysozoa</taxon>
        <taxon>Arthropoda</taxon>
        <taxon>Hexapoda</taxon>
        <taxon>Insecta</taxon>
        <taxon>Pterygota</taxon>
        <taxon>Neoptera</taxon>
        <taxon>Endopterygota</taxon>
        <taxon>Coleoptera</taxon>
        <taxon>Polyphaga</taxon>
        <taxon>Scarabaeiformia</taxon>
        <taxon>Scarabaeidae</taxon>
        <taxon>Rutelinae</taxon>
        <taxon>Popillia</taxon>
    </lineage>
</organism>
<dbReference type="EMBL" id="JASPKY010000106">
    <property type="protein sequence ID" value="KAK9736987.1"/>
    <property type="molecule type" value="Genomic_DNA"/>
</dbReference>